<feature type="transmembrane region" description="Helical" evidence="11">
    <location>
        <begin position="471"/>
        <end position="492"/>
    </location>
</feature>
<evidence type="ECO:0000256" key="1">
    <source>
        <dbReference type="ARBA" id="ARBA00004651"/>
    </source>
</evidence>
<dbReference type="Proteomes" id="UP001652642">
    <property type="component" value="Chromosome 6"/>
</dbReference>
<feature type="transmembrane region" description="Helical" evidence="11">
    <location>
        <begin position="444"/>
        <end position="465"/>
    </location>
</feature>
<keyword evidence="6" id="KW-0297">G-protein coupled receptor</keyword>
<dbReference type="InterPro" id="IPR011500">
    <property type="entry name" value="GPCR_3_9-Cys_dom"/>
</dbReference>
<feature type="transmembrane region" description="Helical" evidence="11">
    <location>
        <begin position="290"/>
        <end position="308"/>
    </location>
</feature>
<dbReference type="Pfam" id="PF00003">
    <property type="entry name" value="7tm_3"/>
    <property type="match status" value="1"/>
</dbReference>
<feature type="domain" description="G-protein coupled receptors family 3 profile" evidence="12">
    <location>
        <begin position="250"/>
        <end position="514"/>
    </location>
</feature>
<dbReference type="InterPro" id="IPR000337">
    <property type="entry name" value="GPCR_3"/>
</dbReference>
<keyword evidence="10" id="KW-0807">Transducer</keyword>
<protein>
    <submittedName>
        <fullName evidence="14">Vomeronasal type-2 receptor 26-like</fullName>
    </submittedName>
</protein>
<feature type="transmembrane region" description="Helical" evidence="11">
    <location>
        <begin position="409"/>
        <end position="432"/>
    </location>
</feature>
<feature type="transmembrane region" description="Helical" evidence="11">
    <location>
        <begin position="361"/>
        <end position="383"/>
    </location>
</feature>
<evidence type="ECO:0000256" key="2">
    <source>
        <dbReference type="ARBA" id="ARBA00022475"/>
    </source>
</evidence>
<dbReference type="SUPFAM" id="SSF53822">
    <property type="entry name" value="Periplasmic binding protein-like I"/>
    <property type="match status" value="2"/>
</dbReference>
<dbReference type="Pfam" id="PF07562">
    <property type="entry name" value="NCD3G"/>
    <property type="match status" value="1"/>
</dbReference>
<dbReference type="CDD" id="cd15283">
    <property type="entry name" value="7tmC_V2R_pheromone"/>
    <property type="match status" value="1"/>
</dbReference>
<dbReference type="InterPro" id="IPR028082">
    <property type="entry name" value="Peripla_BP_I"/>
</dbReference>
<keyword evidence="5 11" id="KW-1133">Transmembrane helix</keyword>
<dbReference type="InterPro" id="IPR038550">
    <property type="entry name" value="GPCR_3_9-Cys_sf"/>
</dbReference>
<evidence type="ECO:0000256" key="6">
    <source>
        <dbReference type="ARBA" id="ARBA00023040"/>
    </source>
</evidence>
<keyword evidence="13" id="KW-1185">Reference proteome</keyword>
<keyword evidence="9" id="KW-0325">Glycoprotein</keyword>
<evidence type="ECO:0000256" key="10">
    <source>
        <dbReference type="ARBA" id="ARBA00023224"/>
    </source>
</evidence>
<dbReference type="InterPro" id="IPR017979">
    <property type="entry name" value="GPCR_3_CS"/>
</dbReference>
<evidence type="ECO:0000313" key="13">
    <source>
        <dbReference type="Proteomes" id="UP001652642"/>
    </source>
</evidence>
<dbReference type="PROSITE" id="PS00981">
    <property type="entry name" value="G_PROTEIN_RECEP_F3_3"/>
    <property type="match status" value="1"/>
</dbReference>
<evidence type="ECO:0000256" key="7">
    <source>
        <dbReference type="ARBA" id="ARBA00023136"/>
    </source>
</evidence>
<dbReference type="PANTHER" id="PTHR24061:SF599">
    <property type="entry name" value="G-PROTEIN COUPLED RECEPTORS FAMILY 3 PROFILE DOMAIN-CONTAINING PROTEIN"/>
    <property type="match status" value="1"/>
</dbReference>
<dbReference type="PANTHER" id="PTHR24061">
    <property type="entry name" value="CALCIUM-SENSING RECEPTOR-RELATED"/>
    <property type="match status" value="1"/>
</dbReference>
<evidence type="ECO:0000256" key="4">
    <source>
        <dbReference type="ARBA" id="ARBA00022729"/>
    </source>
</evidence>
<organism evidence="13 14">
    <name type="scientific">Pogona vitticeps</name>
    <name type="common">central bearded dragon</name>
    <dbReference type="NCBI Taxonomy" id="103695"/>
    <lineage>
        <taxon>Eukaryota</taxon>
        <taxon>Metazoa</taxon>
        <taxon>Chordata</taxon>
        <taxon>Craniata</taxon>
        <taxon>Vertebrata</taxon>
        <taxon>Euteleostomi</taxon>
        <taxon>Lepidosauria</taxon>
        <taxon>Squamata</taxon>
        <taxon>Bifurcata</taxon>
        <taxon>Unidentata</taxon>
        <taxon>Episquamata</taxon>
        <taxon>Toxicofera</taxon>
        <taxon>Iguania</taxon>
        <taxon>Acrodonta</taxon>
        <taxon>Agamidae</taxon>
        <taxon>Amphibolurinae</taxon>
        <taxon>Pogona</taxon>
    </lineage>
</organism>
<evidence type="ECO:0000256" key="8">
    <source>
        <dbReference type="ARBA" id="ARBA00023170"/>
    </source>
</evidence>
<evidence type="ECO:0000256" key="9">
    <source>
        <dbReference type="ARBA" id="ARBA00023180"/>
    </source>
</evidence>
<sequence length="515" mass="58174">MITKFYQHSLALAFAVGEINRNRKILPNVTLGFHIQDTYHDAAMTYRATLDLLFRSPSLIPNYHCNKQRNLVAIIGGLNPATTDYIADLLGFYKIPQLHPFLQEISFNNTAGETISFNEKKGIRSGFDIMNLVIFPNKSFQRIKVGRVDDQRPKGNELTIQDKMLIWPTEFKQVPPLSLCNEYCPPGEQKKKKEGSKFCCYDCVSCSEGKISNKMDMDDCFPCAEDHFPSRERERCIPKTIDFLTFEDALGMGFTTVCISFAFLTIFILSTFIKNRDTPIVKANNRNLTYILLASILLCFLSPLLFLGQPERVTCLLRQVVFGVTFSVAVSCVLAKTTIVSLAFIATKPGAQMKKWVGNKLAYSIVLSCSLNQGCICISWLVMSPPFPDLDMHSTREKIIAQCNEGSAAMFYVVLGYMGLLALMSFMVAFLARKLPDSFNEAKFITFSMLAFCSVWISFVPSYLSSRGKDMVAVEIFCILSSALALLGCIFFPKCYIILWRPELNNKEQLIRRKH</sequence>
<dbReference type="RefSeq" id="XP_072859826.1">
    <property type="nucleotide sequence ID" value="XM_073003725.1"/>
</dbReference>
<evidence type="ECO:0000256" key="11">
    <source>
        <dbReference type="SAM" id="Phobius"/>
    </source>
</evidence>
<feature type="transmembrane region" description="Helical" evidence="11">
    <location>
        <begin position="320"/>
        <end position="345"/>
    </location>
</feature>
<evidence type="ECO:0000259" key="12">
    <source>
        <dbReference type="PROSITE" id="PS50259"/>
    </source>
</evidence>
<accession>A0ABM5GQ84</accession>
<keyword evidence="2" id="KW-1003">Cell membrane</keyword>
<dbReference type="Pfam" id="PF01094">
    <property type="entry name" value="ANF_receptor"/>
    <property type="match status" value="1"/>
</dbReference>
<comment type="subcellular location">
    <subcellularLocation>
        <location evidence="1">Cell membrane</location>
        <topology evidence="1">Multi-pass membrane protein</topology>
    </subcellularLocation>
</comment>
<dbReference type="PRINTS" id="PR00248">
    <property type="entry name" value="GPCRMGR"/>
</dbReference>
<keyword evidence="3 11" id="KW-0812">Transmembrane</keyword>
<dbReference type="Gene3D" id="3.40.50.2300">
    <property type="match status" value="2"/>
</dbReference>
<keyword evidence="4" id="KW-0732">Signal</keyword>
<dbReference type="PROSITE" id="PS50259">
    <property type="entry name" value="G_PROTEIN_RECEP_F3_4"/>
    <property type="match status" value="1"/>
</dbReference>
<proteinExistence type="predicted"/>
<evidence type="ECO:0000256" key="5">
    <source>
        <dbReference type="ARBA" id="ARBA00022989"/>
    </source>
</evidence>
<name>A0ABM5GQ84_9SAUR</name>
<keyword evidence="8" id="KW-0675">Receptor</keyword>
<dbReference type="PRINTS" id="PR01535">
    <property type="entry name" value="VOMERONASL2R"/>
</dbReference>
<dbReference type="InterPro" id="IPR001828">
    <property type="entry name" value="ANF_lig-bd_rcpt"/>
</dbReference>
<evidence type="ECO:0000313" key="14">
    <source>
        <dbReference type="RefSeq" id="XP_072859826.1"/>
    </source>
</evidence>
<dbReference type="Gene3D" id="2.10.50.30">
    <property type="entry name" value="GPCR, family 3, nine cysteines domain"/>
    <property type="match status" value="1"/>
</dbReference>
<feature type="transmembrane region" description="Helical" evidence="11">
    <location>
        <begin position="249"/>
        <end position="269"/>
    </location>
</feature>
<dbReference type="InterPro" id="IPR000068">
    <property type="entry name" value="GPCR_3_Ca_sens_rcpt-rel"/>
</dbReference>
<gene>
    <name evidence="14" type="primary">LOC110091446</name>
</gene>
<dbReference type="GeneID" id="110091446"/>
<dbReference type="InterPro" id="IPR017978">
    <property type="entry name" value="GPCR_3_C"/>
</dbReference>
<evidence type="ECO:0000256" key="3">
    <source>
        <dbReference type="ARBA" id="ARBA00022692"/>
    </source>
</evidence>
<reference evidence="14" key="1">
    <citation type="submission" date="2025-08" db="UniProtKB">
        <authorList>
            <consortium name="RefSeq"/>
        </authorList>
    </citation>
    <scope>IDENTIFICATION</scope>
</reference>
<dbReference type="InterPro" id="IPR004073">
    <property type="entry name" value="GPCR_3_vmron_rcpt_2"/>
</dbReference>
<keyword evidence="7 11" id="KW-0472">Membrane</keyword>